<sequence length="406" mass="43425">MITVLSNGLIFDGVADDLVPGHVVIEGDRIVGVTERLGPVAADARVIDVRGRAVMPGLIDAHIHAYSPRPNADRLPMTMVAHWARKMLESCLQRGFTTVRDVGGADHGLRRAIDAGWIDGPHLIYCGKALSQTGGHGDKREAGTDGWCVHHGYAGHTSRVVDGADNVRRAVREELRLGAGFIKIMASGGGLSPTDELEDAQYSEDEIGAAVDEAVRCHRYVTAHAHPDAVISRCLELGVRCFEHGTMISDRTAARAVELGASVVPTLTVGRAVARHGRELGFDEAILRKVAAVNALSLESLERLHRSGVRTGFGTDLVTGLDHYQYEEFRIRGEVCPAVDVLRSATSVNAEIVRRQDAGRIAAGLVADVIAVAGNPLDDLSVFTDDGHNVQLVMKGGIVVKDTLSS</sequence>
<dbReference type="Gene3D" id="2.30.40.10">
    <property type="entry name" value="Urease, subunit C, domain 1"/>
    <property type="match status" value="1"/>
</dbReference>
<accession>A0ABP4NCJ7</accession>
<dbReference type="InterPro" id="IPR011059">
    <property type="entry name" value="Metal-dep_hydrolase_composite"/>
</dbReference>
<proteinExistence type="predicted"/>
<evidence type="ECO:0000313" key="3">
    <source>
        <dbReference type="Proteomes" id="UP001500363"/>
    </source>
</evidence>
<dbReference type="InterPro" id="IPR051781">
    <property type="entry name" value="Metallo-dep_Hydrolase"/>
</dbReference>
<gene>
    <name evidence="2" type="ORF">GCM10009741_75900</name>
</gene>
<evidence type="ECO:0000313" key="2">
    <source>
        <dbReference type="EMBL" id="GAA1559635.1"/>
    </source>
</evidence>
<dbReference type="SUPFAM" id="SSF51556">
    <property type="entry name" value="Metallo-dependent hydrolases"/>
    <property type="match status" value="1"/>
</dbReference>
<dbReference type="EMBL" id="BAAANC010000005">
    <property type="protein sequence ID" value="GAA1559635.1"/>
    <property type="molecule type" value="Genomic_DNA"/>
</dbReference>
<dbReference type="SUPFAM" id="SSF51338">
    <property type="entry name" value="Composite domain of metallo-dependent hydrolases"/>
    <property type="match status" value="1"/>
</dbReference>
<dbReference type="InterPro" id="IPR057744">
    <property type="entry name" value="OTAase-like"/>
</dbReference>
<keyword evidence="3" id="KW-1185">Reference proteome</keyword>
<comment type="caution">
    <text evidence="2">The sequence shown here is derived from an EMBL/GenBank/DDBJ whole genome shotgun (WGS) entry which is preliminary data.</text>
</comment>
<dbReference type="Gene3D" id="3.20.20.140">
    <property type="entry name" value="Metal-dependent hydrolases"/>
    <property type="match status" value="1"/>
</dbReference>
<dbReference type="InterPro" id="IPR006680">
    <property type="entry name" value="Amidohydro-rel"/>
</dbReference>
<dbReference type="Pfam" id="PF01979">
    <property type="entry name" value="Amidohydro_1"/>
    <property type="match status" value="1"/>
</dbReference>
<name>A0ABP4NCJ7_9ACTN</name>
<dbReference type="InterPro" id="IPR032466">
    <property type="entry name" value="Metal_Hydrolase"/>
</dbReference>
<dbReference type="CDD" id="cd01299">
    <property type="entry name" value="Met_dep_hydrolase_A"/>
    <property type="match status" value="1"/>
</dbReference>
<dbReference type="PANTHER" id="PTHR43135">
    <property type="entry name" value="ALPHA-D-RIBOSE 1-METHYLPHOSPHONATE 5-TRIPHOSPHATE DIPHOSPHATASE"/>
    <property type="match status" value="1"/>
</dbReference>
<dbReference type="PANTHER" id="PTHR43135:SF3">
    <property type="entry name" value="ALPHA-D-RIBOSE 1-METHYLPHOSPHONATE 5-TRIPHOSPHATE DIPHOSPHATASE"/>
    <property type="match status" value="1"/>
</dbReference>
<protein>
    <submittedName>
        <fullName evidence="2">Amidohydrolase family protein</fullName>
    </submittedName>
</protein>
<dbReference type="Proteomes" id="UP001500363">
    <property type="component" value="Unassembled WGS sequence"/>
</dbReference>
<reference evidence="3" key="1">
    <citation type="journal article" date="2019" name="Int. J. Syst. Evol. Microbiol.">
        <title>The Global Catalogue of Microorganisms (GCM) 10K type strain sequencing project: providing services to taxonomists for standard genome sequencing and annotation.</title>
        <authorList>
            <consortium name="The Broad Institute Genomics Platform"/>
            <consortium name="The Broad Institute Genome Sequencing Center for Infectious Disease"/>
            <person name="Wu L."/>
            <person name="Ma J."/>
        </authorList>
    </citation>
    <scope>NUCLEOTIDE SEQUENCE [LARGE SCALE GENOMIC DNA]</scope>
    <source>
        <strain evidence="3">JCM 14303</strain>
    </source>
</reference>
<evidence type="ECO:0000259" key="1">
    <source>
        <dbReference type="Pfam" id="PF01979"/>
    </source>
</evidence>
<feature type="domain" description="Amidohydrolase-related" evidence="1">
    <location>
        <begin position="54"/>
        <end position="398"/>
    </location>
</feature>
<organism evidence="2 3">
    <name type="scientific">Kribbella lupini</name>
    <dbReference type="NCBI Taxonomy" id="291602"/>
    <lineage>
        <taxon>Bacteria</taxon>
        <taxon>Bacillati</taxon>
        <taxon>Actinomycetota</taxon>
        <taxon>Actinomycetes</taxon>
        <taxon>Propionibacteriales</taxon>
        <taxon>Kribbellaceae</taxon>
        <taxon>Kribbella</taxon>
    </lineage>
</organism>